<dbReference type="Pfam" id="PF15011">
    <property type="entry name" value="CA109-like"/>
    <property type="match status" value="1"/>
</dbReference>
<dbReference type="PANTHER" id="PTHR16234">
    <property type="entry name" value="SIMILAR TO HYPOTHETICAL PROTEIN FLJ20508"/>
    <property type="match status" value="1"/>
</dbReference>
<feature type="compositionally biased region" description="Low complexity" evidence="2">
    <location>
        <begin position="133"/>
        <end position="145"/>
    </location>
</feature>
<dbReference type="InterPro" id="IPR029159">
    <property type="entry name" value="CA109-like"/>
</dbReference>
<dbReference type="RefSeq" id="XP_032816140.1">
    <property type="nucleotide sequence ID" value="XM_032960249.1"/>
</dbReference>
<keyword evidence="3" id="KW-1185">Reference proteome</keyword>
<dbReference type="GO" id="GO:0005737">
    <property type="term" value="C:cytoplasm"/>
    <property type="evidence" value="ECO:0007669"/>
    <property type="project" value="TreeGrafter"/>
</dbReference>
<proteinExistence type="predicted"/>
<feature type="compositionally biased region" description="Low complexity" evidence="2">
    <location>
        <begin position="31"/>
        <end position="49"/>
    </location>
</feature>
<feature type="compositionally biased region" description="Low complexity" evidence="2">
    <location>
        <begin position="12"/>
        <end position="24"/>
    </location>
</feature>
<evidence type="ECO:0000256" key="2">
    <source>
        <dbReference type="SAM" id="MobiDB-lite"/>
    </source>
</evidence>
<dbReference type="AlphaFoldDB" id="A0AAJ7WZW0"/>
<feature type="region of interest" description="Disordered" evidence="2">
    <location>
        <begin position="1"/>
        <end position="49"/>
    </location>
</feature>
<name>A0AAJ7WZW0_PETMA</name>
<evidence type="ECO:0000313" key="3">
    <source>
        <dbReference type="Proteomes" id="UP001318040"/>
    </source>
</evidence>
<feature type="region of interest" description="Disordered" evidence="2">
    <location>
        <begin position="100"/>
        <end position="153"/>
    </location>
</feature>
<dbReference type="Proteomes" id="UP001318040">
    <property type="component" value="Chromosome 25"/>
</dbReference>
<dbReference type="GO" id="GO:0005634">
    <property type="term" value="C:nucleus"/>
    <property type="evidence" value="ECO:0007669"/>
    <property type="project" value="TreeGrafter"/>
</dbReference>
<reference evidence="4" key="1">
    <citation type="submission" date="2025-08" db="UniProtKB">
        <authorList>
            <consortium name="RefSeq"/>
        </authorList>
    </citation>
    <scope>IDENTIFICATION</scope>
    <source>
        <tissue evidence="4">Sperm</tissue>
    </source>
</reference>
<dbReference type="KEGG" id="pmrn:116945740"/>
<gene>
    <name evidence="4" type="primary">C25H1orf109</name>
</gene>
<dbReference type="CTD" id="54955"/>
<feature type="coiled-coil region" evidence="1">
    <location>
        <begin position="223"/>
        <end position="250"/>
    </location>
</feature>
<evidence type="ECO:0000256" key="1">
    <source>
        <dbReference type="SAM" id="Coils"/>
    </source>
</evidence>
<protein>
    <submittedName>
        <fullName evidence="4">Uncharacterized protein C1orf109 homolog isoform X1</fullName>
    </submittedName>
</protein>
<organism evidence="3 4">
    <name type="scientific">Petromyzon marinus</name>
    <name type="common">Sea lamprey</name>
    <dbReference type="NCBI Taxonomy" id="7757"/>
    <lineage>
        <taxon>Eukaryota</taxon>
        <taxon>Metazoa</taxon>
        <taxon>Chordata</taxon>
        <taxon>Craniata</taxon>
        <taxon>Vertebrata</taxon>
        <taxon>Cyclostomata</taxon>
        <taxon>Hyperoartia</taxon>
        <taxon>Petromyzontiformes</taxon>
        <taxon>Petromyzontidae</taxon>
        <taxon>Petromyzon</taxon>
    </lineage>
</organism>
<dbReference type="PANTHER" id="PTHR16234:SF5">
    <property type="entry name" value="AFG2-INTERACTING RIBOSOME MATURATION FACTOR"/>
    <property type="match status" value="1"/>
</dbReference>
<evidence type="ECO:0000313" key="4">
    <source>
        <dbReference type="RefSeq" id="XP_032816140.1"/>
    </source>
</evidence>
<sequence length="347" mass="38083">MPGRCPLSSPHTSSPLVVSRSPPRSSRPPRRALCASSRRSTSLSASATVAPEATLLGTRERQRSSALVNWTRAELRAGSGRRRPAQVDSGAVDCHRGGDLARRRTQPGGASLVRTRPEGRRRNIGGGGGGIMKCGRSRATPESSPSLPPRAPLAGAEASLRRALAVARRDSRAWDAAVASCEAPLASLANRAEQLRCLRDVDLDATPLRDFPDLGPRLGYKIAQAMEELLARVEEQMKVLQELRDHLSGEFGTCWATYERDAPALAACLQRTALRPSLADMLAWLQDVERMRRLEFVKRRLLLQRVGEQDLGYIQGLPQAWARLSSKRDSDFIHDVLLNVSFFLDEN</sequence>
<accession>A0AAJ7WZW0</accession>
<keyword evidence="1" id="KW-0175">Coiled coil</keyword>